<keyword evidence="3" id="KW-1185">Reference proteome</keyword>
<feature type="region of interest" description="Disordered" evidence="1">
    <location>
        <begin position="218"/>
        <end position="258"/>
    </location>
</feature>
<reference evidence="2" key="2">
    <citation type="submission" date="2021-01" db="UniProtKB">
        <authorList>
            <consortium name="EnsemblPlants"/>
        </authorList>
    </citation>
    <scope>IDENTIFICATION</scope>
</reference>
<dbReference type="InParanoid" id="A0A7N2MNH1"/>
<accession>A0A7N2MNH1</accession>
<evidence type="ECO:0008006" key="4">
    <source>
        <dbReference type="Google" id="ProtNLM"/>
    </source>
</evidence>
<dbReference type="InterPro" id="IPR040256">
    <property type="entry name" value="At4g02000-like"/>
</dbReference>
<feature type="region of interest" description="Disordered" evidence="1">
    <location>
        <begin position="326"/>
        <end position="360"/>
    </location>
</feature>
<feature type="region of interest" description="Disordered" evidence="1">
    <location>
        <begin position="1"/>
        <end position="23"/>
    </location>
</feature>
<protein>
    <recommendedName>
        <fullName evidence="4">DUF4283 domain-containing protein</fullName>
    </recommendedName>
</protein>
<reference evidence="2 3" key="1">
    <citation type="journal article" date="2016" name="G3 (Bethesda)">
        <title>First Draft Assembly and Annotation of the Genome of a California Endemic Oak Quercus lobata Nee (Fagaceae).</title>
        <authorList>
            <person name="Sork V.L."/>
            <person name="Fitz-Gibbon S.T."/>
            <person name="Puiu D."/>
            <person name="Crepeau M."/>
            <person name="Gugger P.F."/>
            <person name="Sherman R."/>
            <person name="Stevens K."/>
            <person name="Langley C.H."/>
            <person name="Pellegrini M."/>
            <person name="Salzberg S.L."/>
        </authorList>
    </citation>
    <scope>NUCLEOTIDE SEQUENCE [LARGE SCALE GENOMIC DNA]</scope>
    <source>
        <strain evidence="2 3">cv. SW786</strain>
    </source>
</reference>
<evidence type="ECO:0000313" key="3">
    <source>
        <dbReference type="Proteomes" id="UP000594261"/>
    </source>
</evidence>
<evidence type="ECO:0000256" key="1">
    <source>
        <dbReference type="SAM" id="MobiDB-lite"/>
    </source>
</evidence>
<dbReference type="AlphaFoldDB" id="A0A7N2MNH1"/>
<feature type="compositionally biased region" description="Polar residues" evidence="1">
    <location>
        <begin position="1"/>
        <end position="10"/>
    </location>
</feature>
<dbReference type="Gramene" id="QL10p010379:mrna">
    <property type="protein sequence ID" value="QL10p010379:mrna"/>
    <property type="gene ID" value="QL10p010379"/>
</dbReference>
<name>A0A7N2MNH1_QUELO</name>
<dbReference type="EnsemblPlants" id="QL10p010379:mrna">
    <property type="protein sequence ID" value="QL10p010379:mrna"/>
    <property type="gene ID" value="QL10p010379"/>
</dbReference>
<dbReference type="PANTHER" id="PTHR31286:SF99">
    <property type="entry name" value="DUF4283 DOMAIN-CONTAINING PROTEIN"/>
    <property type="match status" value="1"/>
</dbReference>
<dbReference type="InterPro" id="IPR036691">
    <property type="entry name" value="Endo/exonu/phosph_ase_sf"/>
</dbReference>
<dbReference type="PANTHER" id="PTHR31286">
    <property type="entry name" value="GLYCINE-RICH CELL WALL STRUCTURAL PROTEIN 1.8-LIKE"/>
    <property type="match status" value="1"/>
</dbReference>
<dbReference type="SUPFAM" id="SSF56219">
    <property type="entry name" value="DNase I-like"/>
    <property type="match status" value="1"/>
</dbReference>
<evidence type="ECO:0000313" key="2">
    <source>
        <dbReference type="EnsemblPlants" id="QL10p010379:mrna"/>
    </source>
</evidence>
<dbReference type="EMBL" id="LRBV02000010">
    <property type="status" value="NOT_ANNOTATED_CDS"/>
    <property type="molecule type" value="Genomic_DNA"/>
</dbReference>
<feature type="compositionally biased region" description="Basic and acidic residues" evidence="1">
    <location>
        <begin position="348"/>
        <end position="360"/>
    </location>
</feature>
<proteinExistence type="predicted"/>
<organism evidence="2 3">
    <name type="scientific">Quercus lobata</name>
    <name type="common">Valley oak</name>
    <dbReference type="NCBI Taxonomy" id="97700"/>
    <lineage>
        <taxon>Eukaryota</taxon>
        <taxon>Viridiplantae</taxon>
        <taxon>Streptophyta</taxon>
        <taxon>Embryophyta</taxon>
        <taxon>Tracheophyta</taxon>
        <taxon>Spermatophyta</taxon>
        <taxon>Magnoliopsida</taxon>
        <taxon>eudicotyledons</taxon>
        <taxon>Gunneridae</taxon>
        <taxon>Pentapetalae</taxon>
        <taxon>rosids</taxon>
        <taxon>fabids</taxon>
        <taxon>Fagales</taxon>
        <taxon>Fagaceae</taxon>
        <taxon>Quercus</taxon>
    </lineage>
</organism>
<sequence>MSSRGTSRGLSSEEEAELTRSNKKVKDIHHANFMEENANIEKEFSWGKGHANHQLSFKDKLVGELPRAYRRAFDLMHQMEVSPEVELDTSGLRKGLAAVSLTEKLKQKIRAPWARALFVKVYGRTVGFNFLQQKISALWKPRGRLDCVDLIWVRLNELPIEYYHVEALKEIGNTIGKVLRIDTHTALEARGRYGRICVQIDVEKIGHQKEVCPHTIWPVQPPAREEEEGVDKVQGSPRERHDAESAKASTNEDNNYGPWMVVTRKRNGYKPIRYNTSDRQSLCGSCRGSVTSGEGSGKDNKVAAMEVVQFSAQCSSECRPTVIRRDRETGDDCDGSSTLPAISNAREGQGKEVKEEDRMEFDGRGGDRVKAIIDRLPFDRTIHSDTIGYVGGLWLLWNSERVEVSLILKTEFEERSVLWNNLFALAELHSMAWVIVGDFNKPLVEEDKFGGRAISMNRSLQFKDCLDKCNMVELGFLGPRFTSKKRRIVARLNGIQKAISSRPSSNLLELEKQLQRELEIILDLERDIWALKSRVNWMIQGDRNTSFYHVSTMVRRSRNRISAIKNSVGEWLYDERDVMEHIRGGFEGLFYSLLALSERNPLLLAQGQAYLSEDDCESLCVEVMEEEIKYALWSMKPFKALGPDGLHACFYQCFWLVVGKSLVEEIKGIFSRKKNPILS</sequence>
<dbReference type="OMA" id="WIRIPRM"/>
<dbReference type="Proteomes" id="UP000594261">
    <property type="component" value="Chromosome 10"/>
</dbReference>